<name>A0A6N7Y1J8_9FIRM</name>
<accession>A0A6N7Y1J8</accession>
<proteinExistence type="predicted"/>
<gene>
    <name evidence="2" type="ORF">FYJ25_11365</name>
</gene>
<dbReference type="AlphaFoldDB" id="A0A6N7Y1J8"/>
<organism evidence="2 3">
    <name type="scientific">Anaerobutyricum soehngenii</name>
    <dbReference type="NCBI Taxonomy" id="105843"/>
    <lineage>
        <taxon>Bacteria</taxon>
        <taxon>Bacillati</taxon>
        <taxon>Bacillota</taxon>
        <taxon>Clostridia</taxon>
        <taxon>Lachnospirales</taxon>
        <taxon>Lachnospiraceae</taxon>
        <taxon>Anaerobutyricum</taxon>
    </lineage>
</organism>
<reference evidence="2 3" key="1">
    <citation type="submission" date="2019-08" db="EMBL/GenBank/DDBJ databases">
        <title>In-depth cultivation of the pig gut microbiome towards novel bacterial diversity and tailored functional studies.</title>
        <authorList>
            <person name="Wylensek D."/>
            <person name="Hitch T.C.A."/>
            <person name="Clavel T."/>
        </authorList>
    </citation>
    <scope>NUCLEOTIDE SEQUENCE [LARGE SCALE GENOMIC DNA]</scope>
    <source>
        <strain evidence="2 3">BSM-383-APC-4H</strain>
    </source>
</reference>
<dbReference type="EMBL" id="VULP01000026">
    <property type="protein sequence ID" value="MSU82921.1"/>
    <property type="molecule type" value="Genomic_DNA"/>
</dbReference>
<comment type="caution">
    <text evidence="2">The sequence shown here is derived from an EMBL/GenBank/DDBJ whole genome shotgun (WGS) entry which is preliminary data.</text>
</comment>
<feature type="region of interest" description="Disordered" evidence="1">
    <location>
        <begin position="1"/>
        <end position="23"/>
    </location>
</feature>
<evidence type="ECO:0000256" key="1">
    <source>
        <dbReference type="SAM" id="MobiDB-lite"/>
    </source>
</evidence>
<protein>
    <submittedName>
        <fullName evidence="2">Uncharacterized protein</fullName>
    </submittedName>
</protein>
<sequence length="23" mass="2686">MSRNDFSNFDTSNVTKSHPTWDV</sequence>
<evidence type="ECO:0000313" key="3">
    <source>
        <dbReference type="Proteomes" id="UP000433359"/>
    </source>
</evidence>
<dbReference type="Proteomes" id="UP000433359">
    <property type="component" value="Unassembled WGS sequence"/>
</dbReference>
<evidence type="ECO:0000313" key="2">
    <source>
        <dbReference type="EMBL" id="MSU82921.1"/>
    </source>
</evidence>